<dbReference type="Pfam" id="PF20434">
    <property type="entry name" value="BD-FAE"/>
    <property type="match status" value="1"/>
</dbReference>
<gene>
    <name evidence="4" type="ORF">KTO63_10230</name>
</gene>
<evidence type="ECO:0000313" key="5">
    <source>
        <dbReference type="Proteomes" id="UP000812270"/>
    </source>
</evidence>
<dbReference type="AlphaFoldDB" id="A0A9E2W2N4"/>
<proteinExistence type="predicted"/>
<dbReference type="PANTHER" id="PTHR48081">
    <property type="entry name" value="AB HYDROLASE SUPERFAMILY PROTEIN C4A8.06C"/>
    <property type="match status" value="1"/>
</dbReference>
<protein>
    <submittedName>
        <fullName evidence="4">Alpha/beta hydrolase</fullName>
    </submittedName>
</protein>
<dbReference type="EMBL" id="JAHSPG010000006">
    <property type="protein sequence ID" value="MBV4357525.1"/>
    <property type="molecule type" value="Genomic_DNA"/>
</dbReference>
<dbReference type="Proteomes" id="UP000812270">
    <property type="component" value="Unassembled WGS sequence"/>
</dbReference>
<evidence type="ECO:0000259" key="3">
    <source>
        <dbReference type="Pfam" id="PF20434"/>
    </source>
</evidence>
<comment type="caution">
    <text evidence="4">The sequence shown here is derived from an EMBL/GenBank/DDBJ whole genome shotgun (WGS) entry which is preliminary data.</text>
</comment>
<evidence type="ECO:0000256" key="1">
    <source>
        <dbReference type="ARBA" id="ARBA00022801"/>
    </source>
</evidence>
<keyword evidence="1 4" id="KW-0378">Hydrolase</keyword>
<evidence type="ECO:0000256" key="2">
    <source>
        <dbReference type="SAM" id="SignalP"/>
    </source>
</evidence>
<feature type="signal peptide" evidence="2">
    <location>
        <begin position="1"/>
        <end position="19"/>
    </location>
</feature>
<feature type="domain" description="BD-FAE-like" evidence="3">
    <location>
        <begin position="58"/>
        <end position="256"/>
    </location>
</feature>
<dbReference type="RefSeq" id="WP_217791169.1">
    <property type="nucleotide sequence ID" value="NZ_JAHSPG010000006.1"/>
</dbReference>
<accession>A0A9E2W2N4</accession>
<reference evidence="4" key="1">
    <citation type="submission" date="2021-06" db="EMBL/GenBank/DDBJ databases">
        <authorList>
            <person name="Huq M.A."/>
        </authorList>
    </citation>
    <scope>NUCLEOTIDE SEQUENCE</scope>
    <source>
        <strain evidence="4">MAH-26</strain>
    </source>
</reference>
<name>A0A9E2W2N4_9BACT</name>
<keyword evidence="5" id="KW-1185">Reference proteome</keyword>
<dbReference type="GO" id="GO:0016787">
    <property type="term" value="F:hydrolase activity"/>
    <property type="evidence" value="ECO:0007669"/>
    <property type="project" value="UniProtKB-KW"/>
</dbReference>
<keyword evidence="2" id="KW-0732">Signal</keyword>
<sequence>MNKTILLSIVTFFSLFTQAQEFIPLWPTGKMPNTKGMHLTDSIANERIYRVGTPGMYVFFPSSQENRGAAVLICPGGGYERLAYITSGWQLAKWFNSIGVTAFVLNYRLPNSPDLVQRETGPLMDAQRAMKIIRANAAKWNFQSNKIGIQGTSAGGHLASLTAVTEKEIANIGDSLDNVSSRPNFAMLLSPVIDLGKYAHKGSRNNLLGADTSKARIEQYSTYLQVTATCPPVFMVHAYNDNAVPVKNSLLFYEALLDKQVPASIHIFPQGAHAIILHNNPGSVEQWTTLFEAWLKEMGLLSDGKTK</sequence>
<organism evidence="4 5">
    <name type="scientific">Pinibacter aurantiacus</name>
    <dbReference type="NCBI Taxonomy" id="2851599"/>
    <lineage>
        <taxon>Bacteria</taxon>
        <taxon>Pseudomonadati</taxon>
        <taxon>Bacteroidota</taxon>
        <taxon>Chitinophagia</taxon>
        <taxon>Chitinophagales</taxon>
        <taxon>Chitinophagaceae</taxon>
        <taxon>Pinibacter</taxon>
    </lineage>
</organism>
<dbReference type="InterPro" id="IPR049492">
    <property type="entry name" value="BD-FAE-like_dom"/>
</dbReference>
<feature type="chain" id="PRO_5039480309" evidence="2">
    <location>
        <begin position="20"/>
        <end position="307"/>
    </location>
</feature>
<evidence type="ECO:0000313" key="4">
    <source>
        <dbReference type="EMBL" id="MBV4357525.1"/>
    </source>
</evidence>
<dbReference type="PANTHER" id="PTHR48081:SF6">
    <property type="entry name" value="PEPTIDASE S9 PROLYL OLIGOPEPTIDASE CATALYTIC DOMAIN-CONTAINING PROTEIN"/>
    <property type="match status" value="1"/>
</dbReference>
<dbReference type="InterPro" id="IPR050300">
    <property type="entry name" value="GDXG_lipolytic_enzyme"/>
</dbReference>